<accession>A0AAD9HZ06</accession>
<evidence type="ECO:0000313" key="15">
    <source>
        <dbReference type="Proteomes" id="UP001217918"/>
    </source>
</evidence>
<dbReference type="EC" id="2.3.2.31" evidence="2"/>
<dbReference type="InterPro" id="IPR044066">
    <property type="entry name" value="TRIAD_supradom"/>
</dbReference>
<dbReference type="Gene3D" id="1.20.120.1750">
    <property type="match status" value="1"/>
</dbReference>
<dbReference type="PROSITE" id="PS00518">
    <property type="entry name" value="ZF_RING_1"/>
    <property type="match status" value="1"/>
</dbReference>
<dbReference type="InterPro" id="IPR002867">
    <property type="entry name" value="IBR_dom"/>
</dbReference>
<dbReference type="PANTHER" id="PTHR11685">
    <property type="entry name" value="RBR FAMILY RING FINGER AND IBR DOMAIN-CONTAINING"/>
    <property type="match status" value="1"/>
</dbReference>
<evidence type="ECO:0000256" key="5">
    <source>
        <dbReference type="ARBA" id="ARBA00022737"/>
    </source>
</evidence>
<proteinExistence type="predicted"/>
<evidence type="ECO:0000256" key="1">
    <source>
        <dbReference type="ARBA" id="ARBA00001798"/>
    </source>
</evidence>
<dbReference type="InterPro" id="IPR001841">
    <property type="entry name" value="Znf_RING"/>
</dbReference>
<name>A0AAD9HZ06_9PEZI</name>
<dbReference type="CDD" id="cd22584">
    <property type="entry name" value="Rcat_RBR_unk"/>
    <property type="match status" value="1"/>
</dbReference>
<dbReference type="GO" id="GO:0016567">
    <property type="term" value="P:protein ubiquitination"/>
    <property type="evidence" value="ECO:0007669"/>
    <property type="project" value="InterPro"/>
</dbReference>
<evidence type="ECO:0000256" key="7">
    <source>
        <dbReference type="ARBA" id="ARBA00022786"/>
    </source>
</evidence>
<dbReference type="GO" id="GO:0008270">
    <property type="term" value="F:zinc ion binding"/>
    <property type="evidence" value="ECO:0007669"/>
    <property type="project" value="UniProtKB-KW"/>
</dbReference>
<dbReference type="PROSITE" id="PS50089">
    <property type="entry name" value="ZF_RING_2"/>
    <property type="match status" value="1"/>
</dbReference>
<dbReference type="GO" id="GO:0061630">
    <property type="term" value="F:ubiquitin protein ligase activity"/>
    <property type="evidence" value="ECO:0007669"/>
    <property type="project" value="UniProtKB-EC"/>
</dbReference>
<protein>
    <recommendedName>
        <fullName evidence="2">RBR-type E3 ubiquitin transferase</fullName>
        <ecNumber evidence="2">2.3.2.31</ecNumber>
    </recommendedName>
</protein>
<dbReference type="Gene3D" id="3.30.40.10">
    <property type="entry name" value="Zinc/RING finger domain, C3HC4 (zinc finger)"/>
    <property type="match status" value="1"/>
</dbReference>
<feature type="region of interest" description="Disordered" evidence="11">
    <location>
        <begin position="62"/>
        <end position="101"/>
    </location>
</feature>
<feature type="coiled-coil region" evidence="10">
    <location>
        <begin position="483"/>
        <end position="510"/>
    </location>
</feature>
<comment type="caution">
    <text evidence="14">The sequence shown here is derived from an EMBL/GenBank/DDBJ whole genome shotgun (WGS) entry which is preliminary data.</text>
</comment>
<evidence type="ECO:0000256" key="6">
    <source>
        <dbReference type="ARBA" id="ARBA00022771"/>
    </source>
</evidence>
<reference evidence="14" key="1">
    <citation type="journal article" date="2023" name="Mol. Plant Microbe Interact.">
        <title>Elucidating the Obligate Nature and Biological Capacity of an Invasive Fungal Corn Pathogen.</title>
        <authorList>
            <person name="MacCready J.S."/>
            <person name="Roggenkamp E.M."/>
            <person name="Gdanetz K."/>
            <person name="Chilvers M.I."/>
        </authorList>
    </citation>
    <scope>NUCLEOTIDE SEQUENCE</scope>
    <source>
        <strain evidence="14">PM02</strain>
    </source>
</reference>
<dbReference type="AlphaFoldDB" id="A0AAD9HZ06"/>
<feature type="coiled-coil region" evidence="10">
    <location>
        <begin position="580"/>
        <end position="614"/>
    </location>
</feature>
<sequence>MGSVPFPVLEPAGEFGAAARPAELDDVDYLREALLQPTVVTEADVDRPLFARAAALDLAIPPSRPTTADKPDTAGAESAVTAVSQHARTASTGSDGSVSTGLTSNHSLVIPATLTETAAHLVIARQRSHSLNFSHYDKYLSQVDPHLSQPKFLNVPYARPARTTSLFSVSTRRSIKGLGQSITARILRRPATELMATVSCSCCREDFSVDHHATQTLPCGHTYCQNCLAVMINQSTTDESKMPPRCCTQPIPGHTVKNVLSRDDQQLFLQAVLQYSTPWESRLFCPNSACGEFVPPHDKINPRHPSEVVCKNCKTRVCVMCKRKAHRFGPDCPSDWELEAVLRMGEKSGWRRCYKCRTLVELHQGCTHMTCRCKAQFCYICGAVWDVAVGCPNFCRGEEELERRRVEEEERAAEREAEKQARAEAAAKEEAERQEAQQRTDENASFRQLRKEQEENMARFQTFERKAKWIMWTRHSQEKLRLVEQYADLMNKMKERHDKTAQQLEDGQIEGEIELRHALDQQEKSIRIKLKHMEAYCNALGRNPGKDMPSRQVTQKHLELLGQQYHVRDGMERRHQAQINVLREKQAKRLEELMDRQERELDTLAERRGKEVDELTGRCATEDEAFARTFAARRARMRRRWLVQGEILRHELETRHQLRFAPMRLPEWPADRDDLLATRDEDGLAVRDVQASTE</sequence>
<keyword evidence="3" id="KW-0808">Transferase</keyword>
<dbReference type="PROSITE" id="PS51873">
    <property type="entry name" value="TRIAD"/>
    <property type="match status" value="1"/>
</dbReference>
<feature type="region of interest" description="Disordered" evidence="11">
    <location>
        <begin position="412"/>
        <end position="445"/>
    </location>
</feature>
<evidence type="ECO:0000256" key="10">
    <source>
        <dbReference type="SAM" id="Coils"/>
    </source>
</evidence>
<keyword evidence="8" id="KW-0862">Zinc</keyword>
<keyword evidence="7" id="KW-0833">Ubl conjugation pathway</keyword>
<dbReference type="Pfam" id="PF01485">
    <property type="entry name" value="IBR"/>
    <property type="match status" value="2"/>
</dbReference>
<evidence type="ECO:0000256" key="3">
    <source>
        <dbReference type="ARBA" id="ARBA00022679"/>
    </source>
</evidence>
<organism evidence="14 15">
    <name type="scientific">Phyllachora maydis</name>
    <dbReference type="NCBI Taxonomy" id="1825666"/>
    <lineage>
        <taxon>Eukaryota</taxon>
        <taxon>Fungi</taxon>
        <taxon>Dikarya</taxon>
        <taxon>Ascomycota</taxon>
        <taxon>Pezizomycotina</taxon>
        <taxon>Sordariomycetes</taxon>
        <taxon>Sordariomycetidae</taxon>
        <taxon>Phyllachorales</taxon>
        <taxon>Phyllachoraceae</taxon>
        <taxon>Phyllachora</taxon>
    </lineage>
</organism>
<feature type="domain" description="RING-type" evidence="13">
    <location>
        <begin position="196"/>
        <end position="399"/>
    </location>
</feature>
<keyword evidence="6 9" id="KW-0863">Zinc-finger</keyword>
<evidence type="ECO:0000313" key="14">
    <source>
        <dbReference type="EMBL" id="KAK2067332.1"/>
    </source>
</evidence>
<dbReference type="EMBL" id="JAQQPM010000001">
    <property type="protein sequence ID" value="KAK2067332.1"/>
    <property type="molecule type" value="Genomic_DNA"/>
</dbReference>
<keyword evidence="10" id="KW-0175">Coiled coil</keyword>
<dbReference type="InterPro" id="IPR017907">
    <property type="entry name" value="Znf_RING_CS"/>
</dbReference>
<comment type="catalytic activity">
    <reaction evidence="1">
        <text>[E2 ubiquitin-conjugating enzyme]-S-ubiquitinyl-L-cysteine + [acceptor protein]-L-lysine = [E2 ubiquitin-conjugating enzyme]-L-cysteine + [acceptor protein]-N(6)-ubiquitinyl-L-lysine.</text>
        <dbReference type="EC" id="2.3.2.31"/>
    </reaction>
</comment>
<dbReference type="InterPro" id="IPR031127">
    <property type="entry name" value="E3_UB_ligase_RBR"/>
</dbReference>
<feature type="compositionally biased region" description="Polar residues" evidence="11">
    <location>
        <begin position="81"/>
        <end position="101"/>
    </location>
</feature>
<keyword evidence="4" id="KW-0479">Metal-binding</keyword>
<evidence type="ECO:0000256" key="8">
    <source>
        <dbReference type="ARBA" id="ARBA00022833"/>
    </source>
</evidence>
<dbReference type="Proteomes" id="UP001217918">
    <property type="component" value="Unassembled WGS sequence"/>
</dbReference>
<dbReference type="SUPFAM" id="SSF57850">
    <property type="entry name" value="RING/U-box"/>
    <property type="match status" value="2"/>
</dbReference>
<dbReference type="InterPro" id="IPR013083">
    <property type="entry name" value="Znf_RING/FYVE/PHD"/>
</dbReference>
<keyword evidence="15" id="KW-1185">Reference proteome</keyword>
<evidence type="ECO:0000259" key="13">
    <source>
        <dbReference type="PROSITE" id="PS51873"/>
    </source>
</evidence>
<feature type="domain" description="RING-type" evidence="12">
    <location>
        <begin position="200"/>
        <end position="246"/>
    </location>
</feature>
<keyword evidence="5" id="KW-0677">Repeat</keyword>
<evidence type="ECO:0000256" key="2">
    <source>
        <dbReference type="ARBA" id="ARBA00012251"/>
    </source>
</evidence>
<evidence type="ECO:0000256" key="4">
    <source>
        <dbReference type="ARBA" id="ARBA00022723"/>
    </source>
</evidence>
<evidence type="ECO:0000256" key="9">
    <source>
        <dbReference type="PROSITE-ProRule" id="PRU00175"/>
    </source>
</evidence>
<evidence type="ECO:0000256" key="11">
    <source>
        <dbReference type="SAM" id="MobiDB-lite"/>
    </source>
</evidence>
<evidence type="ECO:0000259" key="12">
    <source>
        <dbReference type="PROSITE" id="PS50089"/>
    </source>
</evidence>
<gene>
    <name evidence="14" type="ORF">P8C59_001083</name>
</gene>
<dbReference type="CDD" id="cd20335">
    <property type="entry name" value="BRcat_RBR"/>
    <property type="match status" value="1"/>
</dbReference>